<gene>
    <name evidence="1" type="ORF">Pla175_08830</name>
</gene>
<keyword evidence="2" id="KW-1185">Reference proteome</keyword>
<dbReference type="EMBL" id="CP036291">
    <property type="protein sequence ID" value="QDU87521.1"/>
    <property type="molecule type" value="Genomic_DNA"/>
</dbReference>
<accession>A0A518D7S4</accession>
<reference evidence="1 2" key="1">
    <citation type="submission" date="2019-02" db="EMBL/GenBank/DDBJ databases">
        <title>Deep-cultivation of Planctomycetes and their phenomic and genomic characterization uncovers novel biology.</title>
        <authorList>
            <person name="Wiegand S."/>
            <person name="Jogler M."/>
            <person name="Boedeker C."/>
            <person name="Pinto D."/>
            <person name="Vollmers J."/>
            <person name="Rivas-Marin E."/>
            <person name="Kohn T."/>
            <person name="Peeters S.H."/>
            <person name="Heuer A."/>
            <person name="Rast P."/>
            <person name="Oberbeckmann S."/>
            <person name="Bunk B."/>
            <person name="Jeske O."/>
            <person name="Meyerdierks A."/>
            <person name="Storesund J.E."/>
            <person name="Kallscheuer N."/>
            <person name="Luecker S."/>
            <person name="Lage O.M."/>
            <person name="Pohl T."/>
            <person name="Merkel B.J."/>
            <person name="Hornburger P."/>
            <person name="Mueller R.-W."/>
            <person name="Bruemmer F."/>
            <person name="Labrenz M."/>
            <person name="Spormann A.M."/>
            <person name="Op den Camp H."/>
            <person name="Overmann J."/>
            <person name="Amann R."/>
            <person name="Jetten M.S.M."/>
            <person name="Mascher T."/>
            <person name="Medema M.H."/>
            <person name="Devos D.P."/>
            <person name="Kaster A.-K."/>
            <person name="Ovreas L."/>
            <person name="Rohde M."/>
            <person name="Galperin M.Y."/>
            <person name="Jogler C."/>
        </authorList>
    </citation>
    <scope>NUCLEOTIDE SEQUENCE [LARGE SCALE GENOMIC DNA]</scope>
    <source>
        <strain evidence="1 2">Pla175</strain>
    </source>
</reference>
<dbReference type="RefSeq" id="WP_145281482.1">
    <property type="nucleotide sequence ID" value="NZ_CP036291.1"/>
</dbReference>
<dbReference type="OrthoDB" id="283641at2"/>
<proteinExistence type="predicted"/>
<dbReference type="AlphaFoldDB" id="A0A518D7S4"/>
<name>A0A518D7S4_9BACT</name>
<dbReference type="Proteomes" id="UP000317429">
    <property type="component" value="Chromosome"/>
</dbReference>
<organism evidence="1 2">
    <name type="scientific">Pirellulimonas nuda</name>
    <dbReference type="NCBI Taxonomy" id="2528009"/>
    <lineage>
        <taxon>Bacteria</taxon>
        <taxon>Pseudomonadati</taxon>
        <taxon>Planctomycetota</taxon>
        <taxon>Planctomycetia</taxon>
        <taxon>Pirellulales</taxon>
        <taxon>Lacipirellulaceae</taxon>
        <taxon>Pirellulimonas</taxon>
    </lineage>
</organism>
<dbReference type="KEGG" id="pnd:Pla175_08830"/>
<sequence>MIATPIQYEKAQEELRDLEQRLAVLQRSNPVGSKGFTKAGVRKMIARLHEELAVFEGSEEARRSET</sequence>
<evidence type="ECO:0000313" key="2">
    <source>
        <dbReference type="Proteomes" id="UP000317429"/>
    </source>
</evidence>
<protein>
    <submittedName>
        <fullName evidence="1">Uncharacterized protein</fullName>
    </submittedName>
</protein>
<evidence type="ECO:0000313" key="1">
    <source>
        <dbReference type="EMBL" id="QDU87521.1"/>
    </source>
</evidence>